<protein>
    <submittedName>
        <fullName evidence="2">Uncharacterized protein</fullName>
    </submittedName>
</protein>
<sequence>MRVPVTNGGCMTELGPEMEVRGGEDGEEVFSVRVRFI</sequence>
<dbReference type="InParanoid" id="A0A0V1AIE5"/>
<dbReference type="AlphaFoldDB" id="A0A0V1AIE5"/>
<dbReference type="Proteomes" id="UP000054776">
    <property type="component" value="Unassembled WGS sequence"/>
</dbReference>
<proteinExistence type="predicted"/>
<reference evidence="2 3" key="1">
    <citation type="submission" date="2015-01" db="EMBL/GenBank/DDBJ databases">
        <title>Evolution of Trichinella species and genotypes.</title>
        <authorList>
            <person name="Korhonen P.K."/>
            <person name="Edoardo P."/>
            <person name="Giuseppe L.R."/>
            <person name="Gasser R.B."/>
        </authorList>
    </citation>
    <scope>NUCLEOTIDE SEQUENCE [LARGE SCALE GENOMIC DNA]</scope>
    <source>
        <strain evidence="2">ISS3</strain>
    </source>
</reference>
<dbReference type="OrthoDB" id="10442590at2759"/>
<comment type="caution">
    <text evidence="2">The sequence shown here is derived from an EMBL/GenBank/DDBJ whole genome shotgun (WGS) entry which is preliminary data.</text>
</comment>
<accession>A0A0V1AIE5</accession>
<dbReference type="EMBL" id="JYDH01001568">
    <property type="protein sequence ID" value="KRY24624.1"/>
    <property type="molecule type" value="Genomic_DNA"/>
</dbReference>
<evidence type="ECO:0000313" key="2">
    <source>
        <dbReference type="EMBL" id="KRY24624.1"/>
    </source>
</evidence>
<evidence type="ECO:0000256" key="1">
    <source>
        <dbReference type="SAM" id="MobiDB-lite"/>
    </source>
</evidence>
<organism evidence="2 3">
    <name type="scientific">Trichinella spiralis</name>
    <name type="common">Trichina worm</name>
    <dbReference type="NCBI Taxonomy" id="6334"/>
    <lineage>
        <taxon>Eukaryota</taxon>
        <taxon>Metazoa</taxon>
        <taxon>Ecdysozoa</taxon>
        <taxon>Nematoda</taxon>
        <taxon>Enoplea</taxon>
        <taxon>Dorylaimia</taxon>
        <taxon>Trichinellida</taxon>
        <taxon>Trichinellidae</taxon>
        <taxon>Trichinella</taxon>
    </lineage>
</organism>
<name>A0A0V1AIE5_TRISP</name>
<gene>
    <name evidence="2" type="ORF">T01_13359</name>
</gene>
<evidence type="ECO:0000313" key="3">
    <source>
        <dbReference type="Proteomes" id="UP000054776"/>
    </source>
</evidence>
<keyword evidence="3" id="KW-1185">Reference proteome</keyword>
<feature type="region of interest" description="Disordered" evidence="1">
    <location>
        <begin position="1"/>
        <end position="22"/>
    </location>
</feature>